<comment type="function">
    <text evidence="6">Catalyzes the transfer of a lysyl group from L-lysyl-tRNA(Lys) to membrane-bound phosphatidylglycerol (PG), which produces lysylphosphatidylglycerol (LPG), a major component of the bacterial membrane with a positive net charge. LPG synthesis contributes to bacterial virulence as it is involved in the resistance mechanism against cationic antimicrobial peptides (CAMP) produces by the host's immune system (defensins, cathelicidins) and by the competing microorganisms.</text>
</comment>
<organism evidence="7 8">
    <name type="scientific">Salinibacillus aidingensis</name>
    <dbReference type="NCBI Taxonomy" id="237684"/>
    <lineage>
        <taxon>Bacteria</taxon>
        <taxon>Bacillati</taxon>
        <taxon>Bacillota</taxon>
        <taxon>Bacilli</taxon>
        <taxon>Bacillales</taxon>
        <taxon>Bacillaceae</taxon>
        <taxon>Salinibacillus</taxon>
    </lineage>
</organism>
<dbReference type="PANTHER" id="PTHR39087">
    <property type="entry name" value="UPF0104 MEMBRANE PROTEIN MJ1595"/>
    <property type="match status" value="1"/>
</dbReference>
<keyword evidence="2" id="KW-1003">Cell membrane</keyword>
<keyword evidence="4 6" id="KW-1133">Transmembrane helix</keyword>
<keyword evidence="6" id="KW-0808">Transferase</keyword>
<accession>A0ABP3KU12</accession>
<keyword evidence="8" id="KW-1185">Reference proteome</keyword>
<evidence type="ECO:0000256" key="6">
    <source>
        <dbReference type="RuleBase" id="RU363042"/>
    </source>
</evidence>
<evidence type="ECO:0000256" key="4">
    <source>
        <dbReference type="ARBA" id="ARBA00022989"/>
    </source>
</evidence>
<feature type="transmembrane region" description="Helical" evidence="6">
    <location>
        <begin position="298"/>
        <end position="315"/>
    </location>
</feature>
<dbReference type="EMBL" id="BAAADO010000002">
    <property type="protein sequence ID" value="GAA0486970.1"/>
    <property type="molecule type" value="Genomic_DNA"/>
</dbReference>
<dbReference type="Proteomes" id="UP001500880">
    <property type="component" value="Unassembled WGS sequence"/>
</dbReference>
<gene>
    <name evidence="6" type="primary">mprF</name>
    <name evidence="7" type="ORF">GCM10008986_10500</name>
</gene>
<keyword evidence="6" id="KW-0443">Lipid metabolism</keyword>
<sequence>MKESVNQPLSNLVSKLILGVIAGIIVTAAFLFFTDLQQVTSHIRAIPVGYLLTAFLLTLGSYLLRLCKWHLFFKWSGYSIPLKYNTTVFFIGLMMSITPGKAGELIKSYLLQQKADVPYPVSISIVFFDRLTDLIAMAALLGIGLFAYPFGATSFLIFVVLLIFFFVVVRREGFIKQTINLLTKPDKLRRFRKSLLNFYQQVYYLLRFPLLSSSFFISFLAWLLECISLYVVVAAFSQEFSLVQSILTFSLGTLAGALSMIPGGLGAAEGSITGLLIYFGITGSLAVSIALIIRFVTLWFGVGIGIIVFFASDTFKSLRSKKESS</sequence>
<feature type="transmembrane region" description="Helical" evidence="6">
    <location>
        <begin position="147"/>
        <end position="169"/>
    </location>
</feature>
<feature type="transmembrane region" description="Helical" evidence="6">
    <location>
        <begin position="242"/>
        <end position="261"/>
    </location>
</feature>
<dbReference type="InterPro" id="IPR022791">
    <property type="entry name" value="L-PG_synthase/AglD"/>
</dbReference>
<dbReference type="RefSeq" id="WP_343838416.1">
    <property type="nucleotide sequence ID" value="NZ_BAAADO010000002.1"/>
</dbReference>
<reference evidence="8" key="1">
    <citation type="journal article" date="2019" name="Int. J. Syst. Evol. Microbiol.">
        <title>The Global Catalogue of Microorganisms (GCM) 10K type strain sequencing project: providing services to taxonomists for standard genome sequencing and annotation.</title>
        <authorList>
            <consortium name="The Broad Institute Genomics Platform"/>
            <consortium name="The Broad Institute Genome Sequencing Center for Infectious Disease"/>
            <person name="Wu L."/>
            <person name="Ma J."/>
        </authorList>
    </citation>
    <scope>NUCLEOTIDE SEQUENCE [LARGE SCALE GENOMIC DNA]</scope>
    <source>
        <strain evidence="8">JCM 12389</strain>
    </source>
</reference>
<feature type="transmembrane region" description="Helical" evidence="6">
    <location>
        <begin position="215"/>
        <end position="236"/>
    </location>
</feature>
<comment type="subcellular location">
    <subcellularLocation>
        <location evidence="1 6">Cell membrane</location>
        <topology evidence="1 6">Multi-pass membrane protein</topology>
    </subcellularLocation>
</comment>
<evidence type="ECO:0000313" key="8">
    <source>
        <dbReference type="Proteomes" id="UP001500880"/>
    </source>
</evidence>
<keyword evidence="6" id="KW-0046">Antibiotic resistance</keyword>
<evidence type="ECO:0000256" key="2">
    <source>
        <dbReference type="ARBA" id="ARBA00022475"/>
    </source>
</evidence>
<dbReference type="NCBIfam" id="TIGR00374">
    <property type="entry name" value="flippase-like domain"/>
    <property type="match status" value="1"/>
</dbReference>
<comment type="catalytic activity">
    <reaction evidence="6">
        <text>L-lysyl-tRNA(Lys) + a 1,2-diacyl-sn-glycero-3-phospho-(1'-sn-glycerol) = a 1,2-diacyl-sn-glycero-3-phospho-1'-(3'-O-L-lysyl)-sn-glycerol + tRNA(Lys)</text>
        <dbReference type="Rhea" id="RHEA:10668"/>
        <dbReference type="Rhea" id="RHEA-COMP:9696"/>
        <dbReference type="Rhea" id="RHEA-COMP:9697"/>
        <dbReference type="ChEBI" id="CHEBI:64716"/>
        <dbReference type="ChEBI" id="CHEBI:75792"/>
        <dbReference type="ChEBI" id="CHEBI:78442"/>
        <dbReference type="ChEBI" id="CHEBI:78529"/>
        <dbReference type="EC" id="2.3.2.3"/>
    </reaction>
</comment>
<dbReference type="EC" id="2.3.2.3" evidence="6"/>
<protein>
    <recommendedName>
        <fullName evidence="6">Phosphatidylglycerol lysyltransferase</fullName>
        <ecNumber evidence="6">2.3.2.3</ecNumber>
    </recommendedName>
    <alternativeName>
        <fullName evidence="6">Lysylphosphatidylglycerol synthase</fullName>
    </alternativeName>
</protein>
<feature type="transmembrane region" description="Helical" evidence="6">
    <location>
        <begin position="45"/>
        <end position="64"/>
    </location>
</feature>
<comment type="similarity">
    <text evidence="6">Belongs to the LPG synthase family.</text>
</comment>
<name>A0ABP3KU12_9BACI</name>
<comment type="caution">
    <text evidence="7">The sequence shown here is derived from an EMBL/GenBank/DDBJ whole genome shotgun (WGS) entry which is preliminary data.</text>
</comment>
<evidence type="ECO:0000256" key="5">
    <source>
        <dbReference type="ARBA" id="ARBA00023136"/>
    </source>
</evidence>
<evidence type="ECO:0000313" key="7">
    <source>
        <dbReference type="EMBL" id="GAA0486970.1"/>
    </source>
</evidence>
<dbReference type="Pfam" id="PF03706">
    <property type="entry name" value="LPG_synthase_TM"/>
    <property type="match status" value="1"/>
</dbReference>
<keyword evidence="3 6" id="KW-0812">Transmembrane</keyword>
<proteinExistence type="inferred from homology"/>
<evidence type="ECO:0000256" key="1">
    <source>
        <dbReference type="ARBA" id="ARBA00004651"/>
    </source>
</evidence>
<dbReference type="PANTHER" id="PTHR39087:SF2">
    <property type="entry name" value="UPF0104 MEMBRANE PROTEIN MJ1595"/>
    <property type="match status" value="1"/>
</dbReference>
<feature type="transmembrane region" description="Helical" evidence="6">
    <location>
        <begin position="12"/>
        <end position="33"/>
    </location>
</feature>
<evidence type="ECO:0000256" key="3">
    <source>
        <dbReference type="ARBA" id="ARBA00022692"/>
    </source>
</evidence>
<keyword evidence="5 6" id="KW-0472">Membrane</keyword>
<feature type="transmembrane region" description="Helical" evidence="6">
    <location>
        <begin position="84"/>
        <end position="100"/>
    </location>
</feature>